<keyword evidence="1" id="KW-0645">Protease</keyword>
<comment type="caution">
    <text evidence="1">The sequence shown here is derived from an EMBL/GenBank/DDBJ whole genome shotgun (WGS) entry which is preliminary data.</text>
</comment>
<evidence type="ECO:0000313" key="2">
    <source>
        <dbReference type="Proteomes" id="UP001597318"/>
    </source>
</evidence>
<reference evidence="2" key="1">
    <citation type="journal article" date="2019" name="Int. J. Syst. Evol. Microbiol.">
        <title>The Global Catalogue of Microorganisms (GCM) 10K type strain sequencing project: providing services to taxonomists for standard genome sequencing and annotation.</title>
        <authorList>
            <consortium name="The Broad Institute Genomics Platform"/>
            <consortium name="The Broad Institute Genome Sequencing Center for Infectious Disease"/>
            <person name="Wu L."/>
            <person name="Ma J."/>
        </authorList>
    </citation>
    <scope>NUCLEOTIDE SEQUENCE [LARGE SCALE GENOMIC DNA]</scope>
    <source>
        <strain evidence="2">CGMCC 1.15474</strain>
    </source>
</reference>
<dbReference type="InterPro" id="IPR023430">
    <property type="entry name" value="Pept_HybD-like_dom_sf"/>
</dbReference>
<organism evidence="1 2">
    <name type="scientific">Metabacillus endolithicus</name>
    <dbReference type="NCBI Taxonomy" id="1535204"/>
    <lineage>
        <taxon>Bacteria</taxon>
        <taxon>Bacillati</taxon>
        <taxon>Bacillota</taxon>
        <taxon>Bacilli</taxon>
        <taxon>Bacillales</taxon>
        <taxon>Bacillaceae</taxon>
        <taxon>Metabacillus</taxon>
    </lineage>
</organism>
<protein>
    <submittedName>
        <fullName evidence="1">Spore protease YyaC</fullName>
    </submittedName>
</protein>
<sequence length="197" mass="21540">MVDQCSTIKNSMLDGIFPYNDKLAPLYIRNSLFTLIPKGTEHIYVIGIGSNQISGDSLGPFVGTLLNEKFPDHLTVLGNLQFPLDALTLEKEYGSISLPNNSFIIAIDSVLGSRKIVNSIVIRKGALRPGEGLGKILPAIGDCSIMGVIQENDSSLHSSLFHTNLHLIYTMTTTIAKGISLAVRQYFQYPSNYPILL</sequence>
<evidence type="ECO:0000313" key="1">
    <source>
        <dbReference type="EMBL" id="MFD2214463.1"/>
    </source>
</evidence>
<dbReference type="RefSeq" id="WP_247343659.1">
    <property type="nucleotide sequence ID" value="NZ_CP095550.1"/>
</dbReference>
<dbReference type="InterPro" id="IPR009665">
    <property type="entry name" value="YyaC"/>
</dbReference>
<proteinExistence type="predicted"/>
<keyword evidence="1" id="KW-0378">Hydrolase</keyword>
<accession>A0ABW5C0S1</accession>
<dbReference type="EMBL" id="JBHUIK010000002">
    <property type="protein sequence ID" value="MFD2214463.1"/>
    <property type="molecule type" value="Genomic_DNA"/>
</dbReference>
<dbReference type="NCBIfam" id="TIGR02841">
    <property type="entry name" value="spore_YyaC"/>
    <property type="match status" value="1"/>
</dbReference>
<dbReference type="GO" id="GO:0008233">
    <property type="term" value="F:peptidase activity"/>
    <property type="evidence" value="ECO:0007669"/>
    <property type="project" value="UniProtKB-KW"/>
</dbReference>
<dbReference type="Proteomes" id="UP001597318">
    <property type="component" value="Unassembled WGS sequence"/>
</dbReference>
<gene>
    <name evidence="1" type="primary">yyaC</name>
    <name evidence="1" type="ORF">ACFSKK_12290</name>
</gene>
<dbReference type="SUPFAM" id="SSF53163">
    <property type="entry name" value="HybD-like"/>
    <property type="match status" value="1"/>
</dbReference>
<name>A0ABW5C0S1_9BACI</name>
<dbReference type="Pfam" id="PF06866">
    <property type="entry name" value="DUF1256"/>
    <property type="match status" value="1"/>
</dbReference>
<dbReference type="GO" id="GO:0006508">
    <property type="term" value="P:proteolysis"/>
    <property type="evidence" value="ECO:0007669"/>
    <property type="project" value="UniProtKB-KW"/>
</dbReference>
<keyword evidence="2" id="KW-1185">Reference proteome</keyword>